<reference evidence="2 3" key="1">
    <citation type="submission" date="2016-09" db="EMBL/GenBank/DDBJ databases">
        <title>Extensive genetic diversity and differential bi-allelic expression allows diatom success in the polar Southern Ocean.</title>
        <authorList>
            <consortium name="DOE Joint Genome Institute"/>
            <person name="Mock T."/>
            <person name="Otillar R.P."/>
            <person name="Strauss J."/>
            <person name="Dupont C."/>
            <person name="Frickenhaus S."/>
            <person name="Maumus F."/>
            <person name="Mcmullan M."/>
            <person name="Sanges R."/>
            <person name="Schmutz J."/>
            <person name="Toseland A."/>
            <person name="Valas R."/>
            <person name="Veluchamy A."/>
            <person name="Ward B.J."/>
            <person name="Allen A."/>
            <person name="Barry K."/>
            <person name="Falciatore A."/>
            <person name="Ferrante M."/>
            <person name="Fortunato A.E."/>
            <person name="Gloeckner G."/>
            <person name="Gruber A."/>
            <person name="Hipkin R."/>
            <person name="Janech M."/>
            <person name="Kroth P."/>
            <person name="Leese F."/>
            <person name="Lindquist E."/>
            <person name="Lyon B.R."/>
            <person name="Martin J."/>
            <person name="Mayer C."/>
            <person name="Parker M."/>
            <person name="Quesneville H."/>
            <person name="Raymond J."/>
            <person name="Uhlig C."/>
            <person name="Valentin K.U."/>
            <person name="Worden A.Z."/>
            <person name="Armbrust E.V."/>
            <person name="Bowler C."/>
            <person name="Green B."/>
            <person name="Moulton V."/>
            <person name="Van Oosterhout C."/>
            <person name="Grigoriev I."/>
        </authorList>
    </citation>
    <scope>NUCLEOTIDE SEQUENCE [LARGE SCALE GENOMIC DNA]</scope>
    <source>
        <strain evidence="2 3">CCMP1102</strain>
    </source>
</reference>
<keyword evidence="3" id="KW-1185">Reference proteome</keyword>
<evidence type="ECO:0000313" key="2">
    <source>
        <dbReference type="EMBL" id="OEU18982.1"/>
    </source>
</evidence>
<evidence type="ECO:0000256" key="1">
    <source>
        <dbReference type="SAM" id="SignalP"/>
    </source>
</evidence>
<dbReference type="OrthoDB" id="46884at2759"/>
<evidence type="ECO:0008006" key="4">
    <source>
        <dbReference type="Google" id="ProtNLM"/>
    </source>
</evidence>
<proteinExistence type="predicted"/>
<protein>
    <recommendedName>
        <fullName evidence="4">Selenoprotein F/M domain-containing protein</fullName>
    </recommendedName>
</protein>
<feature type="chain" id="PRO_5009193322" description="Selenoprotein F/M domain-containing protein" evidence="1">
    <location>
        <begin position="30"/>
        <end position="224"/>
    </location>
</feature>
<organism evidence="2 3">
    <name type="scientific">Fragilariopsis cylindrus CCMP1102</name>
    <dbReference type="NCBI Taxonomy" id="635003"/>
    <lineage>
        <taxon>Eukaryota</taxon>
        <taxon>Sar</taxon>
        <taxon>Stramenopiles</taxon>
        <taxon>Ochrophyta</taxon>
        <taxon>Bacillariophyta</taxon>
        <taxon>Bacillariophyceae</taxon>
        <taxon>Bacillariophycidae</taxon>
        <taxon>Bacillariales</taxon>
        <taxon>Bacillariaceae</taxon>
        <taxon>Fragilariopsis</taxon>
    </lineage>
</organism>
<name>A0A1E7FLD9_9STRA</name>
<dbReference type="InParanoid" id="A0A1E7FLD9"/>
<keyword evidence="1" id="KW-0732">Signal</keyword>
<dbReference type="EMBL" id="KV784356">
    <property type="protein sequence ID" value="OEU18982.1"/>
    <property type="molecule type" value="Genomic_DNA"/>
</dbReference>
<evidence type="ECO:0000313" key="3">
    <source>
        <dbReference type="Proteomes" id="UP000095751"/>
    </source>
</evidence>
<sequence>MKTASLIFSPATTFLLLVLGSLTSSRARAAEPTIVTTTHHKQQKKTTTIATELSYIKNCKLAGFDPSQLSCTTCKLLPKQHKNKCEECCSSYKTLDKQSKRYKAAILIDTGSKAVEELLNEDKDKILEQKTGLHIKKVNISGGNDMMMQMMMMQPEPSVILWFEKSPYDDDDDGQLLSSSASDDTFLDSLTGQADEVMILDGLGRDDIREMLMDLLPDRGENNV</sequence>
<accession>A0A1E7FLD9</accession>
<feature type="signal peptide" evidence="1">
    <location>
        <begin position="1"/>
        <end position="29"/>
    </location>
</feature>
<dbReference type="AlphaFoldDB" id="A0A1E7FLD9"/>
<dbReference type="Proteomes" id="UP000095751">
    <property type="component" value="Unassembled WGS sequence"/>
</dbReference>
<gene>
    <name evidence="2" type="ORF">FRACYDRAFT_260643</name>
</gene>
<dbReference type="KEGG" id="fcy:FRACYDRAFT_260643"/>